<proteinExistence type="inferred from homology"/>
<evidence type="ECO:0000256" key="2">
    <source>
        <dbReference type="ARBA" id="ARBA00022980"/>
    </source>
</evidence>
<dbReference type="Pfam" id="PF00573">
    <property type="entry name" value="Ribosomal_L4"/>
    <property type="match status" value="1"/>
</dbReference>
<keyword evidence="5" id="KW-0694">RNA-binding</keyword>
<evidence type="ECO:0000313" key="7">
    <source>
        <dbReference type="Proteomes" id="UP000177281"/>
    </source>
</evidence>
<reference evidence="6 7" key="1">
    <citation type="journal article" date="2016" name="Nat. Commun.">
        <title>Thousands of microbial genomes shed light on interconnected biogeochemical processes in an aquifer system.</title>
        <authorList>
            <person name="Anantharaman K."/>
            <person name="Brown C.T."/>
            <person name="Hug L.A."/>
            <person name="Sharon I."/>
            <person name="Castelle C.J."/>
            <person name="Probst A.J."/>
            <person name="Thomas B.C."/>
            <person name="Singh A."/>
            <person name="Wilkins M.J."/>
            <person name="Karaoz U."/>
            <person name="Brodie E.L."/>
            <person name="Williams K.H."/>
            <person name="Hubbard S.S."/>
            <person name="Banfield J.F."/>
        </authorList>
    </citation>
    <scope>NUCLEOTIDE SEQUENCE [LARGE SCALE GENOMIC DNA]</scope>
</reference>
<dbReference type="NCBIfam" id="TIGR03953">
    <property type="entry name" value="rplD_bact"/>
    <property type="match status" value="1"/>
</dbReference>
<dbReference type="STRING" id="1817841.A3B10_03375"/>
<accession>A0A1F5PY90</accession>
<dbReference type="GO" id="GO:0019843">
    <property type="term" value="F:rRNA binding"/>
    <property type="evidence" value="ECO:0007669"/>
    <property type="project" value="UniProtKB-UniRule"/>
</dbReference>
<dbReference type="InterPro" id="IPR023574">
    <property type="entry name" value="Ribosomal_uL4_dom_sf"/>
</dbReference>
<dbReference type="Gene3D" id="3.40.1370.10">
    <property type="match status" value="1"/>
</dbReference>
<dbReference type="PANTHER" id="PTHR10746">
    <property type="entry name" value="50S RIBOSOMAL PROTEIN L4"/>
    <property type="match status" value="1"/>
</dbReference>
<protein>
    <recommendedName>
        <fullName evidence="4 5">Large ribosomal subunit protein uL4</fullName>
    </recommendedName>
</protein>
<dbReference type="InterPro" id="IPR013005">
    <property type="entry name" value="Ribosomal_uL4-like"/>
</dbReference>
<evidence type="ECO:0000256" key="5">
    <source>
        <dbReference type="HAMAP-Rule" id="MF_01328"/>
    </source>
</evidence>
<evidence type="ECO:0000313" key="6">
    <source>
        <dbReference type="EMBL" id="OGE94807.1"/>
    </source>
</evidence>
<comment type="function">
    <text evidence="5">One of the primary rRNA binding proteins, this protein initially binds near the 5'-end of the 23S rRNA. It is important during the early stages of 50S assembly. It makes multiple contacts with different domains of the 23S rRNA in the assembled 50S subunit and ribosome.</text>
</comment>
<keyword evidence="5" id="KW-0699">rRNA-binding</keyword>
<dbReference type="InterPro" id="IPR002136">
    <property type="entry name" value="Ribosomal_uL4"/>
</dbReference>
<name>A0A1F5PY90_9BACT</name>
<dbReference type="GO" id="GO:0006412">
    <property type="term" value="P:translation"/>
    <property type="evidence" value="ECO:0007669"/>
    <property type="project" value="UniProtKB-UniRule"/>
</dbReference>
<dbReference type="GO" id="GO:1990904">
    <property type="term" value="C:ribonucleoprotein complex"/>
    <property type="evidence" value="ECO:0007669"/>
    <property type="project" value="UniProtKB-KW"/>
</dbReference>
<evidence type="ECO:0000256" key="4">
    <source>
        <dbReference type="ARBA" id="ARBA00035244"/>
    </source>
</evidence>
<organism evidence="6 7">
    <name type="scientific">Candidatus Doudnabacteria bacterium RIFCSPLOWO2_01_FULL_44_21</name>
    <dbReference type="NCBI Taxonomy" id="1817841"/>
    <lineage>
        <taxon>Bacteria</taxon>
        <taxon>Candidatus Doudnaibacteriota</taxon>
    </lineage>
</organism>
<dbReference type="GO" id="GO:0003735">
    <property type="term" value="F:structural constituent of ribosome"/>
    <property type="evidence" value="ECO:0007669"/>
    <property type="project" value="InterPro"/>
</dbReference>
<dbReference type="PANTHER" id="PTHR10746:SF6">
    <property type="entry name" value="LARGE RIBOSOMAL SUBUNIT PROTEIN UL4M"/>
    <property type="match status" value="1"/>
</dbReference>
<comment type="similarity">
    <text evidence="1 5">Belongs to the universal ribosomal protein uL4 family.</text>
</comment>
<dbReference type="HAMAP" id="MF_01328_B">
    <property type="entry name" value="Ribosomal_uL4_B"/>
    <property type="match status" value="1"/>
</dbReference>
<dbReference type="EMBL" id="MFFB01000007">
    <property type="protein sequence ID" value="OGE94807.1"/>
    <property type="molecule type" value="Genomic_DNA"/>
</dbReference>
<dbReference type="Proteomes" id="UP000177281">
    <property type="component" value="Unassembled WGS sequence"/>
</dbReference>
<keyword evidence="3 5" id="KW-0687">Ribonucleoprotein</keyword>
<comment type="subunit">
    <text evidence="5">Part of the 50S ribosomal subunit.</text>
</comment>
<comment type="function">
    <text evidence="5">Forms part of the polypeptide exit tunnel.</text>
</comment>
<evidence type="ECO:0000256" key="3">
    <source>
        <dbReference type="ARBA" id="ARBA00023274"/>
    </source>
</evidence>
<keyword evidence="2 5" id="KW-0689">Ribosomal protein</keyword>
<dbReference type="GO" id="GO:0005840">
    <property type="term" value="C:ribosome"/>
    <property type="evidence" value="ECO:0007669"/>
    <property type="project" value="UniProtKB-KW"/>
</dbReference>
<dbReference type="SUPFAM" id="SSF52166">
    <property type="entry name" value="Ribosomal protein L4"/>
    <property type="match status" value="1"/>
</dbReference>
<comment type="caution">
    <text evidence="6">The sequence shown here is derived from an EMBL/GenBank/DDBJ whole genome shotgun (WGS) entry which is preliminary data.</text>
</comment>
<evidence type="ECO:0000256" key="1">
    <source>
        <dbReference type="ARBA" id="ARBA00010528"/>
    </source>
</evidence>
<dbReference type="AlphaFoldDB" id="A0A1F5PY90"/>
<sequence>MLKVNVYNQAGEKVSDLDLNPKIFGLEKIDANLVHAAVRTQRNNIRGPWAHTKMMGEVSGSGKKPWKQKGTGRARVGSIRSPLWRGGGITFGPRKNRDWSLKLNQKVLHKALFTILSDKLNDKKLIIVDQINEAAKTKELANRLRDLANKAGLGKKYILIIPTHNKNLEKAARNLENVKVLSAKQLNVLDLLRYDVIILKEALPVIEQTYGIL</sequence>
<gene>
    <name evidence="5" type="primary">rplD</name>
    <name evidence="6" type="ORF">A3B10_03375</name>
</gene>